<dbReference type="Gene3D" id="1.10.10.10">
    <property type="entry name" value="Winged helix-like DNA-binding domain superfamily/Winged helix DNA-binding domain"/>
    <property type="match status" value="1"/>
</dbReference>
<dbReference type="Gene3D" id="3.30.450.40">
    <property type="match status" value="1"/>
</dbReference>
<dbReference type="OrthoDB" id="6057486at2"/>
<evidence type="ECO:0000313" key="6">
    <source>
        <dbReference type="EMBL" id="ATI41673.1"/>
    </source>
</evidence>
<dbReference type="AlphaFoldDB" id="A0A291LY64"/>
<dbReference type="InterPro" id="IPR005471">
    <property type="entry name" value="Tscrpt_reg_IclR_N"/>
</dbReference>
<dbReference type="InterPro" id="IPR050707">
    <property type="entry name" value="HTH_MetabolicPath_Reg"/>
</dbReference>
<dbReference type="GO" id="GO:0045892">
    <property type="term" value="P:negative regulation of DNA-templated transcription"/>
    <property type="evidence" value="ECO:0007669"/>
    <property type="project" value="TreeGrafter"/>
</dbReference>
<sequence length="243" mass="26941">MGTENLSHLGRAFAVLESLVEPKSSAEISRELDVNRSTALRLLRELEAIGYVRREPDNLMFALDANRIRKLYAGREIDPANWRDKFDTFLKTIRDEFGEAAILGVPANNSMVYASYLDSNNVVAVREQIGTVRSMHCSALGQAYLSTMDEPKLTELLKDISYLEGTSRAPQNEKELRERLVAIRERGYAIDNEETFEGGMCVAVPAKVEGKVIGSLGLSGPASRMVKKAEEAGARLMEFVSAH</sequence>
<reference evidence="6 7" key="1">
    <citation type="submission" date="2017-05" db="EMBL/GenBank/DDBJ databases">
        <title>Comparative genomic and metabolic analysis of manganese-oxidizing mechanisms in Celeribater manganoxidans DY25T: its adaption to the environment of polymetallic nodule.</title>
        <authorList>
            <person name="Wang X."/>
        </authorList>
    </citation>
    <scope>NUCLEOTIDE SEQUENCE [LARGE SCALE GENOMIC DNA]</scope>
    <source>
        <strain evidence="6 7">DY25</strain>
    </source>
</reference>
<accession>A0A291LY64</accession>
<evidence type="ECO:0000256" key="3">
    <source>
        <dbReference type="ARBA" id="ARBA00023163"/>
    </source>
</evidence>
<evidence type="ECO:0008006" key="8">
    <source>
        <dbReference type="Google" id="ProtNLM"/>
    </source>
</evidence>
<keyword evidence="7" id="KW-1185">Reference proteome</keyword>
<dbReference type="Pfam" id="PF09339">
    <property type="entry name" value="HTH_IclR"/>
    <property type="match status" value="1"/>
</dbReference>
<evidence type="ECO:0000313" key="7">
    <source>
        <dbReference type="Proteomes" id="UP000219050"/>
    </source>
</evidence>
<dbReference type="InterPro" id="IPR014757">
    <property type="entry name" value="Tscrpt_reg_IclR_C"/>
</dbReference>
<dbReference type="EMBL" id="CP021404">
    <property type="protein sequence ID" value="ATI41673.1"/>
    <property type="molecule type" value="Genomic_DNA"/>
</dbReference>
<dbReference type="PANTHER" id="PTHR30136">
    <property type="entry name" value="HELIX-TURN-HELIX TRANSCRIPTIONAL REGULATOR, ICLR FAMILY"/>
    <property type="match status" value="1"/>
</dbReference>
<evidence type="ECO:0000256" key="1">
    <source>
        <dbReference type="ARBA" id="ARBA00023015"/>
    </source>
</evidence>
<dbReference type="InterPro" id="IPR029016">
    <property type="entry name" value="GAF-like_dom_sf"/>
</dbReference>
<dbReference type="Proteomes" id="UP000219050">
    <property type="component" value="Chromosome"/>
</dbReference>
<proteinExistence type="predicted"/>
<name>A0A291LY64_9RHOB</name>
<evidence type="ECO:0000259" key="4">
    <source>
        <dbReference type="PROSITE" id="PS51077"/>
    </source>
</evidence>
<evidence type="ECO:0000259" key="5">
    <source>
        <dbReference type="PROSITE" id="PS51078"/>
    </source>
</evidence>
<dbReference type="SUPFAM" id="SSF46785">
    <property type="entry name" value="Winged helix' DNA-binding domain"/>
    <property type="match status" value="1"/>
</dbReference>
<organism evidence="6 7">
    <name type="scientific">Pacificitalea manganoxidans</name>
    <dbReference type="NCBI Taxonomy" id="1411902"/>
    <lineage>
        <taxon>Bacteria</taxon>
        <taxon>Pseudomonadati</taxon>
        <taxon>Pseudomonadota</taxon>
        <taxon>Alphaproteobacteria</taxon>
        <taxon>Rhodobacterales</taxon>
        <taxon>Paracoccaceae</taxon>
        <taxon>Pacificitalea</taxon>
    </lineage>
</organism>
<gene>
    <name evidence="6" type="ORF">CBW24_06450</name>
</gene>
<keyword evidence="3" id="KW-0804">Transcription</keyword>
<dbReference type="PROSITE" id="PS51078">
    <property type="entry name" value="ICLR_ED"/>
    <property type="match status" value="1"/>
</dbReference>
<dbReference type="GO" id="GO:0003700">
    <property type="term" value="F:DNA-binding transcription factor activity"/>
    <property type="evidence" value="ECO:0007669"/>
    <property type="project" value="TreeGrafter"/>
</dbReference>
<dbReference type="GO" id="GO:0003677">
    <property type="term" value="F:DNA binding"/>
    <property type="evidence" value="ECO:0007669"/>
    <property type="project" value="UniProtKB-KW"/>
</dbReference>
<evidence type="ECO:0000256" key="2">
    <source>
        <dbReference type="ARBA" id="ARBA00023125"/>
    </source>
</evidence>
<dbReference type="PANTHER" id="PTHR30136:SF35">
    <property type="entry name" value="HTH-TYPE TRANSCRIPTIONAL REGULATOR RV1719"/>
    <property type="match status" value="1"/>
</dbReference>
<protein>
    <recommendedName>
        <fullName evidence="8">IclR family transcriptional regulator</fullName>
    </recommendedName>
</protein>
<dbReference type="SUPFAM" id="SSF55781">
    <property type="entry name" value="GAF domain-like"/>
    <property type="match status" value="1"/>
</dbReference>
<feature type="domain" description="IclR-ED" evidence="5">
    <location>
        <begin position="69"/>
        <end position="243"/>
    </location>
</feature>
<dbReference type="InterPro" id="IPR036390">
    <property type="entry name" value="WH_DNA-bd_sf"/>
</dbReference>
<keyword evidence="2" id="KW-0238">DNA-binding</keyword>
<dbReference type="InterPro" id="IPR036388">
    <property type="entry name" value="WH-like_DNA-bd_sf"/>
</dbReference>
<feature type="domain" description="HTH iclR-type" evidence="4">
    <location>
        <begin position="6"/>
        <end position="65"/>
    </location>
</feature>
<keyword evidence="1" id="KW-0805">Transcription regulation</keyword>
<dbReference type="PROSITE" id="PS51077">
    <property type="entry name" value="HTH_ICLR"/>
    <property type="match status" value="1"/>
</dbReference>
<dbReference type="KEGG" id="cmag:CBW24_06450"/>
<dbReference type="Pfam" id="PF01614">
    <property type="entry name" value="IclR_C"/>
    <property type="match status" value="1"/>
</dbReference>